<dbReference type="SUPFAM" id="SSF52540">
    <property type="entry name" value="P-loop containing nucleoside triphosphate hydrolases"/>
    <property type="match status" value="1"/>
</dbReference>
<evidence type="ECO:0000256" key="2">
    <source>
        <dbReference type="ARBA" id="ARBA00022527"/>
    </source>
</evidence>
<dbReference type="CDD" id="cd14014">
    <property type="entry name" value="STKc_PknB_like"/>
    <property type="match status" value="1"/>
</dbReference>
<evidence type="ECO:0000259" key="9">
    <source>
        <dbReference type="PROSITE" id="PS50011"/>
    </source>
</evidence>
<accession>A0A538TP69</accession>
<evidence type="ECO:0000313" key="11">
    <source>
        <dbReference type="Proteomes" id="UP000317691"/>
    </source>
</evidence>
<dbReference type="GO" id="GO:0005737">
    <property type="term" value="C:cytoplasm"/>
    <property type="evidence" value="ECO:0007669"/>
    <property type="project" value="TreeGrafter"/>
</dbReference>
<dbReference type="Gene3D" id="1.10.510.10">
    <property type="entry name" value="Transferase(Phosphotransferase) domain 1"/>
    <property type="match status" value="1"/>
</dbReference>
<dbReference type="Gene3D" id="3.30.200.20">
    <property type="entry name" value="Phosphorylase Kinase, domain 1"/>
    <property type="match status" value="1"/>
</dbReference>
<sequence>MSTDPSRISHYQIESTLGQGGMGVVYLAEDLVLRRRVALKFLNPELARDPEARKRFLNEGRAAATLGHPNAAVLYEVGTEGEDLFLAMEYVPGVSLRELLTDGPLQWVEVLGVAVEILAALREAHGKGIVHRDMKSQNVRRTPDGRIKVLDFGLAKIVGGSTITREGSILGTVAYMSPQQVVGEDLDGRTDLYSLGIMMYELLTARLPFSGDQEVAVAHAILHEDPITIRELAPEVPAELEHIVFKAMMKSVSSRYQSAEEMADDLTRFREHDRRRRAGIHEEVDLIANQDVYDVRRERFLAPLVGRGPMLDRIRACLREARSGEGAAVCVAGEAGVGKTRLLEEIQHICRREGARVIVSACLFGGTTSSYFPFAEAFRHYFALRGVTSAAALQTFLFDRTPRLGGSLPVLNRFLRFAFASNGPTSEEELWEVLDQLVAFIADERPLVLVIEDLQWADEASLRLFHFLARRVPRRRLLLVGTYRPEEIVTEPGEKAHPLPGLLQLLSREERFERIELPRLRRDDVREILDRLYPVHTWGDDFPSLLYRETEGNPFFLVEILKLLTSERVLEERESRWVLHTTVDKISIPEKVFDVVMRRLGRLGPREREILELGAVEGDVFHSGTILRGLRIERMALLKALQFLEQVHHLIHAAGPQYHFDHSKIREILYASIPPELRIEYHTVVGHFLKESFGDTEEYAGIIAHNLLAAGLRDEAIPYLTRAAGAASRLFAHTDAIHYLEQAERILHELYAAQPPAEQVRFLADIRERRGNEEYASGHYNDALASYEMALQLDRAGGKPRREAELAKVVGRVQYLLGRSMESRKSYDRAIAEYESIETGVRGQEDPAALALTCRELGKLHFFRGDLDRSKRYIDEAIRLAERTGNPRLKASALNNLAGIHYQHGELEDSLACHRAALSIREEARDPAELAQTHKNIGITHYRLGELSDAEPHLDEALGLFRKTGDRRGEAVTLRHLGNLHYARGDHGGAQRHWEASLSLCRELGNNEDLCRCLNNLGLLHFERGHYASAYRHYQDALEVSASMASKDHVLVVHINLAELYLSLDQLARSEENLTLAWDIAEALDAGAEKSVIQALWALLMAERGDLAAARAAADRAIGLAEPTGNAENLVRSLLASAEVSFAAEEYGPARQLAHQARDVARWSRMLRFELLAAYDEARATWREGDPLDAAHALREISPRAEDGGFTPLAARIHGLLGEILWDSGDVGGAATEFIRAADQMKEIIETLSEEDRRSFVHHPEWKGAIGNLLDTLMRLGRREEALAYLIPLGVGSCEVDPSRARDAAPMQAAT</sequence>
<dbReference type="PANTHER" id="PTHR16305">
    <property type="entry name" value="TESTICULAR SOLUBLE ADENYLYL CYCLASE"/>
    <property type="match status" value="1"/>
</dbReference>
<gene>
    <name evidence="10" type="ORF">E6K79_04945</name>
</gene>
<evidence type="ECO:0000256" key="7">
    <source>
        <dbReference type="PROSITE-ProRule" id="PRU00339"/>
    </source>
</evidence>
<dbReference type="SMART" id="SM00220">
    <property type="entry name" value="S_TKc"/>
    <property type="match status" value="1"/>
</dbReference>
<dbReference type="FunFam" id="1.10.510.10:FF:000021">
    <property type="entry name" value="Serine/threonine protein kinase"/>
    <property type="match status" value="1"/>
</dbReference>
<dbReference type="SUPFAM" id="SSF56112">
    <property type="entry name" value="Protein kinase-like (PK-like)"/>
    <property type="match status" value="1"/>
</dbReference>
<evidence type="ECO:0000256" key="6">
    <source>
        <dbReference type="ARBA" id="ARBA00022840"/>
    </source>
</evidence>
<keyword evidence="5" id="KW-0418">Kinase</keyword>
<dbReference type="Pfam" id="PF13191">
    <property type="entry name" value="AAA_16"/>
    <property type="match status" value="1"/>
</dbReference>
<dbReference type="InterPro" id="IPR027417">
    <property type="entry name" value="P-loop_NTPase"/>
</dbReference>
<keyword evidence="7" id="KW-0802">TPR repeat</keyword>
<protein>
    <recommendedName>
        <fullName evidence="1">non-specific serine/threonine protein kinase</fullName>
        <ecNumber evidence="1">2.7.11.1</ecNumber>
    </recommendedName>
</protein>
<dbReference type="InterPro" id="IPR019734">
    <property type="entry name" value="TPR_rpt"/>
</dbReference>
<keyword evidence="2" id="KW-0723">Serine/threonine-protein kinase</keyword>
<dbReference type="GO" id="GO:0004674">
    <property type="term" value="F:protein serine/threonine kinase activity"/>
    <property type="evidence" value="ECO:0007669"/>
    <property type="project" value="UniProtKB-KW"/>
</dbReference>
<name>A0A538TP69_UNCEI</name>
<dbReference type="PANTHER" id="PTHR16305:SF28">
    <property type="entry name" value="GUANYLATE CYCLASE DOMAIN-CONTAINING PROTEIN"/>
    <property type="match status" value="1"/>
</dbReference>
<dbReference type="GO" id="GO:0004016">
    <property type="term" value="F:adenylate cyclase activity"/>
    <property type="evidence" value="ECO:0007669"/>
    <property type="project" value="TreeGrafter"/>
</dbReference>
<feature type="repeat" description="TPR" evidence="7">
    <location>
        <begin position="1011"/>
        <end position="1044"/>
    </location>
</feature>
<dbReference type="PROSITE" id="PS00107">
    <property type="entry name" value="PROTEIN_KINASE_ATP"/>
    <property type="match status" value="1"/>
</dbReference>
<proteinExistence type="predicted"/>
<keyword evidence="6 8" id="KW-0067">ATP-binding</keyword>
<organism evidence="10 11">
    <name type="scientific">Eiseniibacteriota bacterium</name>
    <dbReference type="NCBI Taxonomy" id="2212470"/>
    <lineage>
        <taxon>Bacteria</taxon>
        <taxon>Candidatus Eiseniibacteriota</taxon>
    </lineage>
</organism>
<keyword evidence="3" id="KW-0808">Transferase</keyword>
<dbReference type="InterPro" id="IPR000719">
    <property type="entry name" value="Prot_kinase_dom"/>
</dbReference>
<dbReference type="PROSITE" id="PS50011">
    <property type="entry name" value="PROTEIN_KINASE_DOM"/>
    <property type="match status" value="1"/>
</dbReference>
<dbReference type="InterPro" id="IPR011009">
    <property type="entry name" value="Kinase-like_dom_sf"/>
</dbReference>
<dbReference type="EMBL" id="VBOZ01000013">
    <property type="protein sequence ID" value="TMQ65404.1"/>
    <property type="molecule type" value="Genomic_DNA"/>
</dbReference>
<dbReference type="Pfam" id="PF13424">
    <property type="entry name" value="TPR_12"/>
    <property type="match status" value="2"/>
</dbReference>
<dbReference type="Pfam" id="PF00069">
    <property type="entry name" value="Pkinase"/>
    <property type="match status" value="1"/>
</dbReference>
<feature type="domain" description="Protein kinase" evidence="9">
    <location>
        <begin position="11"/>
        <end position="267"/>
    </location>
</feature>
<dbReference type="Pfam" id="PF13432">
    <property type="entry name" value="TPR_16"/>
    <property type="match status" value="2"/>
</dbReference>
<evidence type="ECO:0000313" key="10">
    <source>
        <dbReference type="EMBL" id="TMQ65404.1"/>
    </source>
</evidence>
<dbReference type="SUPFAM" id="SSF48452">
    <property type="entry name" value="TPR-like"/>
    <property type="match status" value="3"/>
</dbReference>
<dbReference type="PROSITE" id="PS50005">
    <property type="entry name" value="TPR"/>
    <property type="match status" value="1"/>
</dbReference>
<keyword evidence="4 8" id="KW-0547">Nucleotide-binding</keyword>
<dbReference type="Gene3D" id="1.25.40.10">
    <property type="entry name" value="Tetratricopeptide repeat domain"/>
    <property type="match status" value="3"/>
</dbReference>
<comment type="caution">
    <text evidence="10">The sequence shown here is derived from an EMBL/GenBank/DDBJ whole genome shotgun (WGS) entry which is preliminary data.</text>
</comment>
<evidence type="ECO:0000256" key="1">
    <source>
        <dbReference type="ARBA" id="ARBA00012513"/>
    </source>
</evidence>
<evidence type="ECO:0000256" key="3">
    <source>
        <dbReference type="ARBA" id="ARBA00022679"/>
    </source>
</evidence>
<dbReference type="Proteomes" id="UP000317691">
    <property type="component" value="Unassembled WGS sequence"/>
</dbReference>
<dbReference type="EC" id="2.7.11.1" evidence="1"/>
<dbReference type="Gene3D" id="3.40.50.300">
    <property type="entry name" value="P-loop containing nucleotide triphosphate hydrolases"/>
    <property type="match status" value="1"/>
</dbReference>
<evidence type="ECO:0000256" key="4">
    <source>
        <dbReference type="ARBA" id="ARBA00022741"/>
    </source>
</evidence>
<evidence type="ECO:0000256" key="8">
    <source>
        <dbReference type="PROSITE-ProRule" id="PRU10141"/>
    </source>
</evidence>
<dbReference type="InterPro" id="IPR017441">
    <property type="entry name" value="Protein_kinase_ATP_BS"/>
</dbReference>
<dbReference type="InterPro" id="IPR041664">
    <property type="entry name" value="AAA_16"/>
</dbReference>
<feature type="binding site" evidence="8">
    <location>
        <position position="40"/>
    </location>
    <ligand>
        <name>ATP</name>
        <dbReference type="ChEBI" id="CHEBI:30616"/>
    </ligand>
</feature>
<reference evidence="10 11" key="1">
    <citation type="journal article" date="2019" name="Nat. Microbiol.">
        <title>Mediterranean grassland soil C-N compound turnover is dependent on rainfall and depth, and is mediated by genomically divergent microorganisms.</title>
        <authorList>
            <person name="Diamond S."/>
            <person name="Andeer P.F."/>
            <person name="Li Z."/>
            <person name="Crits-Christoph A."/>
            <person name="Burstein D."/>
            <person name="Anantharaman K."/>
            <person name="Lane K.R."/>
            <person name="Thomas B.C."/>
            <person name="Pan C."/>
            <person name="Northen T.R."/>
            <person name="Banfield J.F."/>
        </authorList>
    </citation>
    <scope>NUCLEOTIDE SEQUENCE [LARGE SCALE GENOMIC DNA]</scope>
    <source>
        <strain evidence="10">WS_9</strain>
    </source>
</reference>
<evidence type="ECO:0000256" key="5">
    <source>
        <dbReference type="ARBA" id="ARBA00022777"/>
    </source>
</evidence>
<dbReference type="InterPro" id="IPR011990">
    <property type="entry name" value="TPR-like_helical_dom_sf"/>
</dbReference>
<dbReference type="GO" id="GO:0005524">
    <property type="term" value="F:ATP binding"/>
    <property type="evidence" value="ECO:0007669"/>
    <property type="project" value="UniProtKB-UniRule"/>
</dbReference>
<dbReference type="SMART" id="SM00028">
    <property type="entry name" value="TPR"/>
    <property type="match status" value="9"/>
</dbReference>